<accession>A0A1E1KES9</accession>
<organism evidence="1 2">
    <name type="scientific">Rhynchosporium agropyri</name>
    <dbReference type="NCBI Taxonomy" id="914238"/>
    <lineage>
        <taxon>Eukaryota</taxon>
        <taxon>Fungi</taxon>
        <taxon>Dikarya</taxon>
        <taxon>Ascomycota</taxon>
        <taxon>Pezizomycotina</taxon>
        <taxon>Leotiomycetes</taxon>
        <taxon>Helotiales</taxon>
        <taxon>Ploettnerulaceae</taxon>
        <taxon>Rhynchosporium</taxon>
    </lineage>
</organism>
<dbReference type="EMBL" id="FJUX01000027">
    <property type="protein sequence ID" value="CZS96529.1"/>
    <property type="molecule type" value="Genomic_DNA"/>
</dbReference>
<protein>
    <recommendedName>
        <fullName evidence="3">NWD NACHT-NTPase N-terminal domain-containing protein</fullName>
    </recommendedName>
</protein>
<evidence type="ECO:0008006" key="3">
    <source>
        <dbReference type="Google" id="ProtNLM"/>
    </source>
</evidence>
<name>A0A1E1KES9_9HELO</name>
<sequence length="103" mass="11430">MASQTSTDASEQVTNNRSLDDLWGIALKILKPQDQTAIREISTSTDQLQKNRKGGIIIFKDGFAKIVNWIENLKSVGDIVIQFNPVHAALPWAAARLILRISD</sequence>
<gene>
    <name evidence="1" type="ORF">RAG0_05812</name>
</gene>
<proteinExistence type="predicted"/>
<evidence type="ECO:0000313" key="1">
    <source>
        <dbReference type="EMBL" id="CZS96529.1"/>
    </source>
</evidence>
<dbReference type="AlphaFoldDB" id="A0A1E1KES9"/>
<reference evidence="2" key="1">
    <citation type="submission" date="2016-03" db="EMBL/GenBank/DDBJ databases">
        <authorList>
            <person name="Guldener U."/>
        </authorList>
    </citation>
    <scope>NUCLEOTIDE SEQUENCE [LARGE SCALE GENOMIC DNA]</scope>
    <source>
        <strain evidence="2">04CH-RAC-A.6.1</strain>
    </source>
</reference>
<dbReference type="Proteomes" id="UP000178912">
    <property type="component" value="Unassembled WGS sequence"/>
</dbReference>
<evidence type="ECO:0000313" key="2">
    <source>
        <dbReference type="Proteomes" id="UP000178912"/>
    </source>
</evidence>
<dbReference type="OrthoDB" id="7464126at2759"/>
<keyword evidence="2" id="KW-1185">Reference proteome</keyword>